<keyword evidence="3" id="KW-1185">Reference proteome</keyword>
<feature type="transmembrane region" description="Helical" evidence="1">
    <location>
        <begin position="64"/>
        <end position="83"/>
    </location>
</feature>
<proteinExistence type="predicted"/>
<feature type="transmembrane region" description="Helical" evidence="1">
    <location>
        <begin position="167"/>
        <end position="187"/>
    </location>
</feature>
<gene>
    <name evidence="2" type="ORF">A3K89_13195</name>
</gene>
<evidence type="ECO:0000313" key="2">
    <source>
        <dbReference type="EMBL" id="OAK51170.1"/>
    </source>
</evidence>
<comment type="caution">
    <text evidence="2">The sequence shown here is derived from an EMBL/GenBank/DDBJ whole genome shotgun (WGS) entry which is preliminary data.</text>
</comment>
<feature type="transmembrane region" description="Helical" evidence="1">
    <location>
        <begin position="36"/>
        <end position="52"/>
    </location>
</feature>
<feature type="transmembrane region" description="Helical" evidence="1">
    <location>
        <begin position="6"/>
        <end position="24"/>
    </location>
</feature>
<dbReference type="RefSeq" id="WP_068431712.1">
    <property type="nucleotide sequence ID" value="NZ_LVHI01000040.1"/>
</dbReference>
<dbReference type="Proteomes" id="UP000077519">
    <property type="component" value="Unassembled WGS sequence"/>
</dbReference>
<dbReference type="EMBL" id="LVHI01000040">
    <property type="protein sequence ID" value="OAK51170.1"/>
    <property type="molecule type" value="Genomic_DNA"/>
</dbReference>
<evidence type="ECO:0000256" key="1">
    <source>
        <dbReference type="SAM" id="Phobius"/>
    </source>
</evidence>
<reference evidence="2 3" key="1">
    <citation type="submission" date="2016-03" db="EMBL/GenBank/DDBJ databases">
        <title>Genome sequence of Rhodococcus kyotonensis KB10.</title>
        <authorList>
            <person name="Jeong H."/>
            <person name="Hong C.E."/>
            <person name="Jo S.H."/>
            <person name="Park J.M."/>
        </authorList>
    </citation>
    <scope>NUCLEOTIDE SEQUENCE [LARGE SCALE GENOMIC DNA]</scope>
    <source>
        <strain evidence="2 3">KB10</strain>
    </source>
</reference>
<evidence type="ECO:0000313" key="3">
    <source>
        <dbReference type="Proteomes" id="UP000077519"/>
    </source>
</evidence>
<feature type="transmembrane region" description="Helical" evidence="1">
    <location>
        <begin position="209"/>
        <end position="236"/>
    </location>
</feature>
<keyword evidence="1" id="KW-1133">Transmembrane helix</keyword>
<organism evidence="2 3">
    <name type="scientific">Rhodococcoides kyotonense</name>
    <dbReference type="NCBI Taxonomy" id="398843"/>
    <lineage>
        <taxon>Bacteria</taxon>
        <taxon>Bacillati</taxon>
        <taxon>Actinomycetota</taxon>
        <taxon>Actinomycetes</taxon>
        <taxon>Mycobacteriales</taxon>
        <taxon>Nocardiaceae</taxon>
        <taxon>Rhodococcoides</taxon>
    </lineage>
</organism>
<keyword evidence="1" id="KW-0812">Transmembrane</keyword>
<sequence>MTVVALFVVSALCYAALGVAFVSWAERHGSSRLPGLALLFGAASSIFDSYAMDMPTGPWTALPRVSADVCTLATCALLLQWRLVVSGEKGGRVRVLWISYVALATFAAAMSLVADASGKPIVVLGAPSGSVVEAAYWTAIGLAFAFGFGAGAMLLGPRLLSSGSRMLWWSAVLVSAGSCAAVAYGIWRPLSHWSSVIGVGRSPQGTTDVVALALLIVFATSGLAGLVVLGVGGWLYRRRRYRDTVDMLGRLHAFLVGLYPEIDGPLPNRGSAHRCTKLLVEIEDGLAILGRREPGVAAALDLYFVDSDGDESAELTYVAREAARRFNRRFTGVSAS</sequence>
<feature type="transmembrane region" description="Helical" evidence="1">
    <location>
        <begin position="134"/>
        <end position="155"/>
    </location>
</feature>
<protein>
    <submittedName>
        <fullName evidence="2">Uncharacterized protein</fullName>
    </submittedName>
</protein>
<feature type="transmembrane region" description="Helical" evidence="1">
    <location>
        <begin position="95"/>
        <end position="114"/>
    </location>
</feature>
<name>A0A177Y6Y8_9NOCA</name>
<accession>A0A177Y6Y8</accession>
<keyword evidence="1" id="KW-0472">Membrane</keyword>
<dbReference type="AlphaFoldDB" id="A0A177Y6Y8"/>